<proteinExistence type="predicted"/>
<dbReference type="EMBL" id="JABAFX010000024">
    <property type="protein sequence ID" value="NME57760.1"/>
    <property type="molecule type" value="Genomic_DNA"/>
</dbReference>
<keyword evidence="1" id="KW-0328">Glycosyltransferase</keyword>
<dbReference type="Proteomes" id="UP000580130">
    <property type="component" value="Unassembled WGS sequence"/>
</dbReference>
<dbReference type="RefSeq" id="WP_168933919.1">
    <property type="nucleotide sequence ID" value="NZ_JABAFX010000024.1"/>
</dbReference>
<dbReference type="SUPFAM" id="SSF53448">
    <property type="entry name" value="Nucleotide-diphospho-sugar transferases"/>
    <property type="match status" value="1"/>
</dbReference>
<dbReference type="InterPro" id="IPR001173">
    <property type="entry name" value="Glyco_trans_2-like"/>
</dbReference>
<reference evidence="4 5" key="1">
    <citation type="submission" date="2020-04" db="EMBL/GenBank/DDBJ databases">
        <authorList>
            <person name="Hitch T.C.A."/>
            <person name="Wylensek D."/>
            <person name="Clavel T."/>
        </authorList>
    </citation>
    <scope>NUCLEOTIDE SEQUENCE [LARGE SCALE GENOMIC DNA]</scope>
    <source>
        <strain evidence="4 5">BSM-383-APC-5F</strain>
    </source>
</reference>
<evidence type="ECO:0000256" key="2">
    <source>
        <dbReference type="ARBA" id="ARBA00022679"/>
    </source>
</evidence>
<dbReference type="GO" id="GO:0016757">
    <property type="term" value="F:glycosyltransferase activity"/>
    <property type="evidence" value="ECO:0007669"/>
    <property type="project" value="UniProtKB-KW"/>
</dbReference>
<feature type="domain" description="Glycosyltransferase 2-like" evidence="3">
    <location>
        <begin position="8"/>
        <end position="174"/>
    </location>
</feature>
<dbReference type="InterPro" id="IPR029044">
    <property type="entry name" value="Nucleotide-diphossugar_trans"/>
</dbReference>
<dbReference type="Gene3D" id="3.90.550.10">
    <property type="entry name" value="Spore Coat Polysaccharide Biosynthesis Protein SpsA, Chain A"/>
    <property type="match status" value="1"/>
</dbReference>
<evidence type="ECO:0000259" key="3">
    <source>
        <dbReference type="Pfam" id="PF00535"/>
    </source>
</evidence>
<dbReference type="AlphaFoldDB" id="A0A848CNP7"/>
<comment type="caution">
    <text evidence="4">The sequence shown here is derived from an EMBL/GenBank/DDBJ whole genome shotgun (WGS) entry which is preliminary data.</text>
</comment>
<organism evidence="4 5">
    <name type="scientific">Dorea formicigenerans</name>
    <dbReference type="NCBI Taxonomy" id="39486"/>
    <lineage>
        <taxon>Bacteria</taxon>
        <taxon>Bacillati</taxon>
        <taxon>Bacillota</taxon>
        <taxon>Clostridia</taxon>
        <taxon>Lachnospirales</taxon>
        <taxon>Lachnospiraceae</taxon>
        <taxon>Dorea</taxon>
    </lineage>
</organism>
<protein>
    <submittedName>
        <fullName evidence="4">Glycosyltransferase family 2 protein</fullName>
    </submittedName>
</protein>
<name>A0A848CNP7_9FIRM</name>
<dbReference type="Pfam" id="PF00535">
    <property type="entry name" value="Glycos_transf_2"/>
    <property type="match status" value="1"/>
</dbReference>
<sequence length="338" mass="39133">MNMTVKVSLIMPAYNIESEIKRSIESVLKQTYTNIELIIVDDGSKDSTPNIIDQYAKYHANIIPIHRENGGVFSARIEGIFQSTGDYIGFIDGDDYIEPEMIEQLLKNAIEYNADISHCGYEMVFPNSKVDLYYGTGNRVLQNNEKGVIDLLEGKYIEPGLWNKLYRRELFEKVGLNELDYSIKINEDLLLNYYLFKESKRAIYEDQCYYHYMLRVNSAATSTINKNKLSDPVKVLKIMLEDNTQEDIYYELILARLTRQLIGLSTMSSRPDPKLIRPYKRKAQRELRSRLMSILKCKGCSSKVKIMAVWAAILPITYQTIHFLYGRLTGLDKKYSLD</sequence>
<evidence type="ECO:0000313" key="4">
    <source>
        <dbReference type="EMBL" id="NME57760.1"/>
    </source>
</evidence>
<dbReference type="PANTHER" id="PTHR22916:SF51">
    <property type="entry name" value="GLYCOSYLTRANSFERASE EPSH-RELATED"/>
    <property type="match status" value="1"/>
</dbReference>
<accession>A0A848CNP7</accession>
<evidence type="ECO:0000313" key="5">
    <source>
        <dbReference type="Proteomes" id="UP000580130"/>
    </source>
</evidence>
<gene>
    <name evidence="4" type="ORF">HF855_10120</name>
</gene>
<dbReference type="CDD" id="cd00761">
    <property type="entry name" value="Glyco_tranf_GTA_type"/>
    <property type="match status" value="1"/>
</dbReference>
<keyword evidence="2 4" id="KW-0808">Transferase</keyword>
<dbReference type="PANTHER" id="PTHR22916">
    <property type="entry name" value="GLYCOSYLTRANSFERASE"/>
    <property type="match status" value="1"/>
</dbReference>
<evidence type="ECO:0000256" key="1">
    <source>
        <dbReference type="ARBA" id="ARBA00022676"/>
    </source>
</evidence>